<dbReference type="Gene3D" id="3.40.50.1240">
    <property type="entry name" value="Phosphoglycerate mutase-like"/>
    <property type="match status" value="1"/>
</dbReference>
<dbReference type="Proteomes" id="UP000594263">
    <property type="component" value="Unplaced"/>
</dbReference>
<accession>A0A7N0TPR4</accession>
<feature type="region of interest" description="Disordered" evidence="2">
    <location>
        <begin position="1"/>
        <end position="31"/>
    </location>
</feature>
<dbReference type="InterPro" id="IPR017070">
    <property type="entry name" value="UCP036920_PGAM-like_plant"/>
</dbReference>
<dbReference type="EnsemblPlants" id="Kaladp0040s0748.1.v1.1">
    <property type="protein sequence ID" value="Kaladp0040s0748.1.v1.1"/>
    <property type="gene ID" value="Kaladp0040s0748.v1.1"/>
</dbReference>
<evidence type="ECO:0000256" key="2">
    <source>
        <dbReference type="SAM" id="MobiDB-lite"/>
    </source>
</evidence>
<dbReference type="InterPro" id="IPR013078">
    <property type="entry name" value="His_Pase_superF_clade-1"/>
</dbReference>
<dbReference type="Gramene" id="Kaladp0040s0748.1.v1.1">
    <property type="protein sequence ID" value="Kaladp0040s0748.1.v1.1"/>
    <property type="gene ID" value="Kaladp0040s0748.v1.1"/>
</dbReference>
<dbReference type="SMART" id="SM00855">
    <property type="entry name" value="PGAM"/>
    <property type="match status" value="1"/>
</dbReference>
<keyword evidence="4" id="KW-1185">Reference proteome</keyword>
<feature type="compositionally biased region" description="Acidic residues" evidence="2">
    <location>
        <begin position="11"/>
        <end position="29"/>
    </location>
</feature>
<dbReference type="CDD" id="cd07067">
    <property type="entry name" value="HP_PGM_like"/>
    <property type="match status" value="1"/>
</dbReference>
<dbReference type="Pfam" id="PF00300">
    <property type="entry name" value="His_Phos_1"/>
    <property type="match status" value="1"/>
</dbReference>
<protein>
    <recommendedName>
        <fullName evidence="5">Fructose-2,6-bisphosphatase</fullName>
    </recommendedName>
</protein>
<feature type="compositionally biased region" description="Basic and acidic residues" evidence="2">
    <location>
        <begin position="324"/>
        <end position="335"/>
    </location>
</feature>
<dbReference type="AlphaFoldDB" id="A0A7N0TPR4"/>
<dbReference type="SUPFAM" id="SSF53254">
    <property type="entry name" value="Phosphoglycerate mutase-like"/>
    <property type="match status" value="1"/>
</dbReference>
<evidence type="ECO:0000313" key="4">
    <source>
        <dbReference type="Proteomes" id="UP000594263"/>
    </source>
</evidence>
<reference evidence="3" key="1">
    <citation type="submission" date="2021-01" db="UniProtKB">
        <authorList>
            <consortium name="EnsemblPlants"/>
        </authorList>
    </citation>
    <scope>IDENTIFICATION</scope>
</reference>
<name>A0A7N0TPR4_KALFE</name>
<feature type="region of interest" description="Disordered" evidence="2">
    <location>
        <begin position="320"/>
        <end position="341"/>
    </location>
</feature>
<proteinExistence type="predicted"/>
<dbReference type="OMA" id="VEFRMIQ"/>
<dbReference type="PANTHER" id="PTHR47927">
    <property type="entry name" value="PUTATIVE-RELATED"/>
    <property type="match status" value="1"/>
</dbReference>
<organism evidence="3 4">
    <name type="scientific">Kalanchoe fedtschenkoi</name>
    <name type="common">Lavender scallops</name>
    <name type="synonym">South American air plant</name>
    <dbReference type="NCBI Taxonomy" id="63787"/>
    <lineage>
        <taxon>Eukaryota</taxon>
        <taxon>Viridiplantae</taxon>
        <taxon>Streptophyta</taxon>
        <taxon>Embryophyta</taxon>
        <taxon>Tracheophyta</taxon>
        <taxon>Spermatophyta</taxon>
        <taxon>Magnoliopsida</taxon>
        <taxon>eudicotyledons</taxon>
        <taxon>Gunneridae</taxon>
        <taxon>Pentapetalae</taxon>
        <taxon>Saxifragales</taxon>
        <taxon>Crassulaceae</taxon>
        <taxon>Kalanchoe</taxon>
    </lineage>
</organism>
<dbReference type="PIRSF" id="PIRSF036920">
    <property type="entry name" value="X4Y4"/>
    <property type="match status" value="1"/>
</dbReference>
<evidence type="ECO:0000256" key="1">
    <source>
        <dbReference type="PIRSR" id="PIRSR613078-2"/>
    </source>
</evidence>
<sequence length="413" mass="45912">MGANQSVQMVEEGDGGEEEEEEGDDEDTTDAERRRLIENHLVKKVLEQEPEMLPLHASASPLSPQLSSLGTPRLGPSIKVWDPYNVLAPPPPPPMVFARSYSLSGMVDESVVMEVYLINHGECELNLKPDLVAGRCPDAGLTLVGKRQARALAVFLNSLGVRFNAVYSSPLKRARATATSVCQHMNFAEEQIQSSDAIVDMSHGHWEGCPRSEVFTPEILTLIDRLRPDFSAPSGESIRQVNFRMVQFINETVLCLPEKLRSDFSSPHPVENHVYQNQNSLHEQDGPSHTPPPHWDLLQKHRQMSRKKSGKSRLQLVTGTGNHDAADEFSPRDSNHQSPIHNITLNSSSGIPSIGIFTHAMPIKCLLTGILECSPVMTNKICIEDSSITVIQHTWKTGWQLKRLNDVAHLRLL</sequence>
<evidence type="ECO:0008006" key="5">
    <source>
        <dbReference type="Google" id="ProtNLM"/>
    </source>
</evidence>
<dbReference type="PANTHER" id="PTHR47927:SF2">
    <property type="entry name" value="PHOSPHOGLYCERATE MUTASE FAMILY PROTEIN"/>
    <property type="match status" value="1"/>
</dbReference>
<feature type="binding site" evidence="1">
    <location>
        <position position="173"/>
    </location>
    <ligand>
        <name>substrate</name>
    </ligand>
</feature>
<dbReference type="InterPro" id="IPR029033">
    <property type="entry name" value="His_PPase_superfam"/>
</dbReference>
<evidence type="ECO:0000313" key="3">
    <source>
        <dbReference type="EnsemblPlants" id="Kaladp0040s0748.1.v1.1"/>
    </source>
</evidence>